<dbReference type="SUPFAM" id="SSF51735">
    <property type="entry name" value="NAD(P)-binding Rossmann-fold domains"/>
    <property type="match status" value="1"/>
</dbReference>
<dbReference type="PRINTS" id="PR00080">
    <property type="entry name" value="SDRFAMILY"/>
</dbReference>
<comment type="similarity">
    <text evidence="1 6">Belongs to the short-chain dehydrogenases/reductases (SDR) family.</text>
</comment>
<dbReference type="GO" id="GO:0016020">
    <property type="term" value="C:membrane"/>
    <property type="evidence" value="ECO:0007669"/>
    <property type="project" value="TreeGrafter"/>
</dbReference>
<dbReference type="PRINTS" id="PR00081">
    <property type="entry name" value="GDHRDH"/>
</dbReference>
<protein>
    <recommendedName>
        <fullName evidence="4">Dehydrogenase/reductase SDR family member 7B</fullName>
    </recommendedName>
    <alternativeName>
        <fullName evidence="5">Short-chain dehydrogenase/reductase family 32C member 1</fullName>
    </alternativeName>
</protein>
<feature type="transmembrane region" description="Helical" evidence="7">
    <location>
        <begin position="281"/>
        <end position="301"/>
    </location>
</feature>
<dbReference type="PANTHER" id="PTHR44196:SF1">
    <property type="entry name" value="DEHYDROGENASE_REDUCTASE SDR FAMILY MEMBER 7B"/>
    <property type="match status" value="1"/>
</dbReference>
<reference evidence="8" key="1">
    <citation type="submission" date="2020-04" db="EMBL/GenBank/DDBJ databases">
        <authorList>
            <person name="Neveu A P."/>
        </authorList>
    </citation>
    <scope>NUCLEOTIDE SEQUENCE</scope>
    <source>
        <tissue evidence="8">Whole embryo</tissue>
    </source>
</reference>
<dbReference type="InterPro" id="IPR020904">
    <property type="entry name" value="Sc_DH/Rdtase_CS"/>
</dbReference>
<evidence type="ECO:0000256" key="6">
    <source>
        <dbReference type="RuleBase" id="RU000363"/>
    </source>
</evidence>
<evidence type="ECO:0000256" key="1">
    <source>
        <dbReference type="ARBA" id="ARBA00006484"/>
    </source>
</evidence>
<evidence type="ECO:0000256" key="2">
    <source>
        <dbReference type="ARBA" id="ARBA00023002"/>
    </source>
</evidence>
<dbReference type="PANTHER" id="PTHR44196">
    <property type="entry name" value="DEHYDROGENASE/REDUCTASE SDR FAMILY MEMBER 7B"/>
    <property type="match status" value="1"/>
</dbReference>
<evidence type="ECO:0000256" key="3">
    <source>
        <dbReference type="ARBA" id="ARBA00037096"/>
    </source>
</evidence>
<feature type="transmembrane region" description="Helical" evidence="7">
    <location>
        <begin position="6"/>
        <end position="22"/>
    </location>
</feature>
<proteinExistence type="evidence at transcript level"/>
<name>A0A6F9DBK8_9ASCI</name>
<evidence type="ECO:0000256" key="5">
    <source>
        <dbReference type="ARBA" id="ARBA00043014"/>
    </source>
</evidence>
<dbReference type="Gene3D" id="3.40.50.720">
    <property type="entry name" value="NAD(P)-binding Rossmann-like Domain"/>
    <property type="match status" value="1"/>
</dbReference>
<keyword evidence="7" id="KW-1133">Transmembrane helix</keyword>
<accession>A0A6F9DBK8</accession>
<dbReference type="AlphaFoldDB" id="A0A6F9DBK8"/>
<dbReference type="PROSITE" id="PS00061">
    <property type="entry name" value="ADH_SHORT"/>
    <property type="match status" value="1"/>
</dbReference>
<dbReference type="InterPro" id="IPR036291">
    <property type="entry name" value="NAD(P)-bd_dom_sf"/>
</dbReference>
<dbReference type="InterPro" id="IPR002347">
    <property type="entry name" value="SDR_fam"/>
</dbReference>
<dbReference type="Pfam" id="PF00106">
    <property type="entry name" value="adh_short"/>
    <property type="match status" value="1"/>
</dbReference>
<gene>
    <name evidence="8" type="primary">Dhrs7b-002</name>
</gene>
<keyword evidence="7" id="KW-0472">Membrane</keyword>
<evidence type="ECO:0000256" key="7">
    <source>
        <dbReference type="SAM" id="Phobius"/>
    </source>
</evidence>
<keyword evidence="7" id="KW-0812">Transmembrane</keyword>
<comment type="function">
    <text evidence="3">Putative oxidoreductase.</text>
</comment>
<evidence type="ECO:0000256" key="4">
    <source>
        <dbReference type="ARBA" id="ARBA00040419"/>
    </source>
</evidence>
<keyword evidence="2" id="KW-0560">Oxidoreductase</keyword>
<organism evidence="8">
    <name type="scientific">Phallusia mammillata</name>
    <dbReference type="NCBI Taxonomy" id="59560"/>
    <lineage>
        <taxon>Eukaryota</taxon>
        <taxon>Metazoa</taxon>
        <taxon>Chordata</taxon>
        <taxon>Tunicata</taxon>
        <taxon>Ascidiacea</taxon>
        <taxon>Phlebobranchia</taxon>
        <taxon>Ascidiidae</taxon>
        <taxon>Phallusia</taxon>
    </lineage>
</organism>
<sequence length="316" mass="34783">MGFCSFYGFVAVIICLICVLYLRNRAPRKDEKLKKLKGKVVLITGASSGLGKACCFEFRKYVCKVVLCSRNLEELKRVQKQLEDTYPLPPEEEGNASLVHKLDVADIDTVAENIRNVAALCGNRIDILVNNAGIGNKESALSSIVEVFKQVLQVNLLGSIATTKAVLPHMVSQGSGHIVGIGSIQSKVAIPFRSAYSASKHGAHGFYDSLRPEVHQYNIKVTTVNPGYINTNISKNALKADGTKYRRTENEYLTGMTPEFVAESVVNSVVKGWSENTVAPILYKYVPALGFLFPGVLLYFLQRRAAQHKQGTRKVD</sequence>
<dbReference type="EMBL" id="LR784506">
    <property type="protein sequence ID" value="CAB3237818.1"/>
    <property type="molecule type" value="mRNA"/>
</dbReference>
<evidence type="ECO:0000313" key="8">
    <source>
        <dbReference type="EMBL" id="CAB3237818.1"/>
    </source>
</evidence>
<dbReference type="GO" id="GO:0016491">
    <property type="term" value="F:oxidoreductase activity"/>
    <property type="evidence" value="ECO:0007669"/>
    <property type="project" value="UniProtKB-KW"/>
</dbReference>